<dbReference type="PROSITE" id="PS00061">
    <property type="entry name" value="ADH_SHORT"/>
    <property type="match status" value="1"/>
</dbReference>
<dbReference type="EMBL" id="BAABDD010000003">
    <property type="protein sequence ID" value="GAA3731892.1"/>
    <property type="molecule type" value="Genomic_DNA"/>
</dbReference>
<dbReference type="RefSeq" id="WP_344967878.1">
    <property type="nucleotide sequence ID" value="NZ_BAABDD010000003.1"/>
</dbReference>
<gene>
    <name evidence="5" type="ORF">GCM10022402_10740</name>
</gene>
<evidence type="ECO:0000256" key="2">
    <source>
        <dbReference type="ARBA" id="ARBA00023002"/>
    </source>
</evidence>
<dbReference type="SUPFAM" id="SSF51735">
    <property type="entry name" value="NAD(P)-binding Rossmann-fold domains"/>
    <property type="match status" value="1"/>
</dbReference>
<keyword evidence="2" id="KW-0560">Oxidoreductase</keyword>
<protein>
    <submittedName>
        <fullName evidence="5">SDR family oxidoreductase</fullName>
    </submittedName>
</protein>
<evidence type="ECO:0000256" key="3">
    <source>
        <dbReference type="ARBA" id="ARBA00023027"/>
    </source>
</evidence>
<organism evidence="5 6">
    <name type="scientific">Salinactinospora qingdaonensis</name>
    <dbReference type="NCBI Taxonomy" id="702744"/>
    <lineage>
        <taxon>Bacteria</taxon>
        <taxon>Bacillati</taxon>
        <taxon>Actinomycetota</taxon>
        <taxon>Actinomycetes</taxon>
        <taxon>Streptosporangiales</taxon>
        <taxon>Nocardiopsidaceae</taxon>
        <taxon>Salinactinospora</taxon>
    </lineage>
</organism>
<dbReference type="Proteomes" id="UP001500908">
    <property type="component" value="Unassembled WGS sequence"/>
</dbReference>
<dbReference type="Gene3D" id="3.40.50.720">
    <property type="entry name" value="NAD(P)-binding Rossmann-like Domain"/>
    <property type="match status" value="1"/>
</dbReference>
<dbReference type="PRINTS" id="PR00080">
    <property type="entry name" value="SDRFAMILY"/>
</dbReference>
<evidence type="ECO:0000256" key="1">
    <source>
        <dbReference type="ARBA" id="ARBA00006484"/>
    </source>
</evidence>
<reference evidence="6" key="1">
    <citation type="journal article" date="2019" name="Int. J. Syst. Evol. Microbiol.">
        <title>The Global Catalogue of Microorganisms (GCM) 10K type strain sequencing project: providing services to taxonomists for standard genome sequencing and annotation.</title>
        <authorList>
            <consortium name="The Broad Institute Genomics Platform"/>
            <consortium name="The Broad Institute Genome Sequencing Center for Infectious Disease"/>
            <person name="Wu L."/>
            <person name="Ma J."/>
        </authorList>
    </citation>
    <scope>NUCLEOTIDE SEQUENCE [LARGE SCALE GENOMIC DNA]</scope>
    <source>
        <strain evidence="6">JCM 17137</strain>
    </source>
</reference>
<sequence>MVGRSWPLPARAVAFRLQPAATMGELTGRVALVTGAAAGIGAATARGLAAAGASVVLADRDADRAAEEASSIAAEHGPAIGRGVDVADPDAVDGLVAEVVDRFGRLDIAHNNAGVPGVTADTADYPRRVWQRVLDVDLSGVFYCMQAEITRMRTQGGGAIVNTASGAALRGVPGAAAYAAAKHGVAGLTKSAALEYAAEGIRINAVCPGLVRTGMIDFDTDGFERAHPIGRAAHPTEISAMVCWLAGDAASYVTGAVLPIDGGLTAGLARP</sequence>
<evidence type="ECO:0000259" key="4">
    <source>
        <dbReference type="SMART" id="SM00822"/>
    </source>
</evidence>
<dbReference type="PRINTS" id="PR00081">
    <property type="entry name" value="GDHRDH"/>
</dbReference>
<dbReference type="SMART" id="SM00822">
    <property type="entry name" value="PKS_KR"/>
    <property type="match status" value="1"/>
</dbReference>
<dbReference type="PANTHER" id="PTHR24321">
    <property type="entry name" value="DEHYDROGENASES, SHORT CHAIN"/>
    <property type="match status" value="1"/>
</dbReference>
<keyword evidence="3" id="KW-0520">NAD</keyword>
<evidence type="ECO:0000313" key="5">
    <source>
        <dbReference type="EMBL" id="GAA3731892.1"/>
    </source>
</evidence>
<dbReference type="InterPro" id="IPR036291">
    <property type="entry name" value="NAD(P)-bd_dom_sf"/>
</dbReference>
<dbReference type="InterPro" id="IPR002347">
    <property type="entry name" value="SDR_fam"/>
</dbReference>
<keyword evidence="6" id="KW-1185">Reference proteome</keyword>
<name>A0ABP7F5G9_9ACTN</name>
<accession>A0ABP7F5G9</accession>
<dbReference type="InterPro" id="IPR057326">
    <property type="entry name" value="KR_dom"/>
</dbReference>
<feature type="domain" description="Ketoreductase" evidence="4">
    <location>
        <begin position="29"/>
        <end position="238"/>
    </location>
</feature>
<proteinExistence type="inferred from homology"/>
<evidence type="ECO:0000313" key="6">
    <source>
        <dbReference type="Proteomes" id="UP001500908"/>
    </source>
</evidence>
<comment type="caution">
    <text evidence="5">The sequence shown here is derived from an EMBL/GenBank/DDBJ whole genome shotgun (WGS) entry which is preliminary data.</text>
</comment>
<dbReference type="PANTHER" id="PTHR24321:SF8">
    <property type="entry name" value="ESTRADIOL 17-BETA-DEHYDROGENASE 8-RELATED"/>
    <property type="match status" value="1"/>
</dbReference>
<dbReference type="CDD" id="cd05233">
    <property type="entry name" value="SDR_c"/>
    <property type="match status" value="1"/>
</dbReference>
<dbReference type="Pfam" id="PF13561">
    <property type="entry name" value="adh_short_C2"/>
    <property type="match status" value="1"/>
</dbReference>
<comment type="similarity">
    <text evidence="1">Belongs to the short-chain dehydrogenases/reductases (SDR) family.</text>
</comment>
<dbReference type="InterPro" id="IPR020904">
    <property type="entry name" value="Sc_DH/Rdtase_CS"/>
</dbReference>